<evidence type="ECO:0000256" key="1">
    <source>
        <dbReference type="ARBA" id="ARBA00001971"/>
    </source>
</evidence>
<reference evidence="10" key="1">
    <citation type="journal article" date="2015" name="BMC Genomics">
        <title>Genomic and transcriptomic analysis of the endophytic fungus Pestalotiopsis fici reveals its lifestyle and high potential for synthesis of natural products.</title>
        <authorList>
            <person name="Wang X."/>
            <person name="Zhang X."/>
            <person name="Liu L."/>
            <person name="Xiang M."/>
            <person name="Wang W."/>
            <person name="Sun X."/>
            <person name="Che Y."/>
            <person name="Guo L."/>
            <person name="Liu G."/>
            <person name="Guo L."/>
            <person name="Wang C."/>
            <person name="Yin W.B."/>
            <person name="Stadler M."/>
            <person name="Zhang X."/>
            <person name="Liu X."/>
        </authorList>
    </citation>
    <scope>NUCLEOTIDE SEQUENCE [LARGE SCALE GENOMIC DNA]</scope>
    <source>
        <strain evidence="10">W106-1 / CGMCC3.15140</strain>
    </source>
</reference>
<evidence type="ECO:0000313" key="9">
    <source>
        <dbReference type="EMBL" id="ETS84952.1"/>
    </source>
</evidence>
<dbReference type="AlphaFoldDB" id="W3XHN3"/>
<dbReference type="RefSeq" id="XP_007829749.1">
    <property type="nucleotide sequence ID" value="XM_007831558.1"/>
</dbReference>
<keyword evidence="5" id="KW-0560">Oxidoreductase</keyword>
<sequence length="299" mass="34384">MSLSISTMYQEYFEVYPLQRIVAYVIATLLPFVALWLAKAKSEVPILNPKRRFEATSSRVRQEFIADSIEIMKAGRALYPHEPYRAYTDFGNVLVLPPELLPELKSHPNLDFLTPAQDDGHAYVPGFEPFGVDNKTPFVITKYLTKALTKLTRALSKEATFALRESLTDSPAWHEINPARDILSLISRLSSRVFMGEDLCRNKDWIEASSKYTAMAFSSGDTLRQWSRPLRPIVHWFLSDCRETRRQLNVARSVLRPLLEQRQIQKREAEARGETPSVFNDSLEWFEKEYSKGYDPATS</sequence>
<dbReference type="GO" id="GO:0004497">
    <property type="term" value="F:monooxygenase activity"/>
    <property type="evidence" value="ECO:0007669"/>
    <property type="project" value="UniProtKB-KW"/>
</dbReference>
<keyword evidence="7" id="KW-0503">Monooxygenase</keyword>
<gene>
    <name evidence="9" type="ORF">PFICI_02977</name>
</gene>
<dbReference type="GO" id="GO:0020037">
    <property type="term" value="F:heme binding"/>
    <property type="evidence" value="ECO:0007669"/>
    <property type="project" value="InterPro"/>
</dbReference>
<evidence type="ECO:0000256" key="4">
    <source>
        <dbReference type="ARBA" id="ARBA00022723"/>
    </source>
</evidence>
<dbReference type="EMBL" id="KI912110">
    <property type="protein sequence ID" value="ETS84952.1"/>
    <property type="molecule type" value="Genomic_DNA"/>
</dbReference>
<dbReference type="GO" id="GO:0005506">
    <property type="term" value="F:iron ion binding"/>
    <property type="evidence" value="ECO:0007669"/>
    <property type="project" value="InterPro"/>
</dbReference>
<feature type="transmembrane region" description="Helical" evidence="8">
    <location>
        <begin position="21"/>
        <end position="38"/>
    </location>
</feature>
<dbReference type="Gene3D" id="1.10.630.10">
    <property type="entry name" value="Cytochrome P450"/>
    <property type="match status" value="1"/>
</dbReference>
<dbReference type="PANTHER" id="PTHR46206">
    <property type="entry name" value="CYTOCHROME P450"/>
    <property type="match status" value="1"/>
</dbReference>
<dbReference type="Proteomes" id="UP000030651">
    <property type="component" value="Unassembled WGS sequence"/>
</dbReference>
<dbReference type="SUPFAM" id="SSF48264">
    <property type="entry name" value="Cytochrome P450"/>
    <property type="match status" value="1"/>
</dbReference>
<keyword evidence="10" id="KW-1185">Reference proteome</keyword>
<dbReference type="OMA" id="PAWHEIN"/>
<keyword evidence="8" id="KW-1133">Transmembrane helix</keyword>
<dbReference type="GO" id="GO:0016705">
    <property type="term" value="F:oxidoreductase activity, acting on paired donors, with incorporation or reduction of molecular oxygen"/>
    <property type="evidence" value="ECO:0007669"/>
    <property type="project" value="InterPro"/>
</dbReference>
<evidence type="ECO:0000256" key="6">
    <source>
        <dbReference type="ARBA" id="ARBA00023004"/>
    </source>
</evidence>
<accession>W3XHN3</accession>
<protein>
    <submittedName>
        <fullName evidence="9">Uncharacterized protein</fullName>
    </submittedName>
</protein>
<keyword evidence="8" id="KW-0472">Membrane</keyword>
<keyword evidence="4" id="KW-0479">Metal-binding</keyword>
<dbReference type="KEGG" id="pfy:PFICI_02977"/>
<evidence type="ECO:0000256" key="5">
    <source>
        <dbReference type="ARBA" id="ARBA00023002"/>
    </source>
</evidence>
<evidence type="ECO:0000313" key="10">
    <source>
        <dbReference type="Proteomes" id="UP000030651"/>
    </source>
</evidence>
<comment type="similarity">
    <text evidence="2">Belongs to the cytochrome P450 family.</text>
</comment>
<dbReference type="InParanoid" id="W3XHN3"/>
<proteinExistence type="inferred from homology"/>
<evidence type="ECO:0000256" key="7">
    <source>
        <dbReference type="ARBA" id="ARBA00023033"/>
    </source>
</evidence>
<dbReference type="PANTHER" id="PTHR46206:SF2">
    <property type="entry name" value="CYTOCHROME P450 MONOOXYGENASE AUSG-RELATED"/>
    <property type="match status" value="1"/>
</dbReference>
<comment type="cofactor">
    <cofactor evidence="1">
        <name>heme</name>
        <dbReference type="ChEBI" id="CHEBI:30413"/>
    </cofactor>
</comment>
<dbReference type="GeneID" id="19267990"/>
<dbReference type="OrthoDB" id="1844152at2759"/>
<organism evidence="9 10">
    <name type="scientific">Pestalotiopsis fici (strain W106-1 / CGMCC3.15140)</name>
    <dbReference type="NCBI Taxonomy" id="1229662"/>
    <lineage>
        <taxon>Eukaryota</taxon>
        <taxon>Fungi</taxon>
        <taxon>Dikarya</taxon>
        <taxon>Ascomycota</taxon>
        <taxon>Pezizomycotina</taxon>
        <taxon>Sordariomycetes</taxon>
        <taxon>Xylariomycetidae</taxon>
        <taxon>Amphisphaeriales</taxon>
        <taxon>Sporocadaceae</taxon>
        <taxon>Pestalotiopsis</taxon>
    </lineage>
</organism>
<keyword evidence="6" id="KW-0408">Iron</keyword>
<keyword evidence="3" id="KW-0349">Heme</keyword>
<dbReference type="InterPro" id="IPR036396">
    <property type="entry name" value="Cyt_P450_sf"/>
</dbReference>
<evidence type="ECO:0000256" key="8">
    <source>
        <dbReference type="SAM" id="Phobius"/>
    </source>
</evidence>
<evidence type="ECO:0000256" key="3">
    <source>
        <dbReference type="ARBA" id="ARBA00022617"/>
    </source>
</evidence>
<evidence type="ECO:0000256" key="2">
    <source>
        <dbReference type="ARBA" id="ARBA00010617"/>
    </source>
</evidence>
<dbReference type="HOGENOM" id="CLU_022195_2_0_1"/>
<name>W3XHN3_PESFW</name>
<keyword evidence="8" id="KW-0812">Transmembrane</keyword>